<gene>
    <name evidence="3" type="ORF">FisN_3Lu441</name>
</gene>
<comment type="caution">
    <text evidence="3">The sequence shown here is derived from an EMBL/GenBank/DDBJ whole genome shotgun (WGS) entry which is preliminary data.</text>
</comment>
<keyword evidence="4" id="KW-1185">Reference proteome</keyword>
<keyword evidence="2" id="KW-0472">Membrane</keyword>
<dbReference type="EMBL" id="BDSP01000016">
    <property type="protein sequence ID" value="GAX10233.1"/>
    <property type="molecule type" value="Genomic_DNA"/>
</dbReference>
<dbReference type="AlphaFoldDB" id="A0A1Z5J8A7"/>
<feature type="transmembrane region" description="Helical" evidence="2">
    <location>
        <begin position="581"/>
        <end position="598"/>
    </location>
</feature>
<dbReference type="SUPFAM" id="SSF49899">
    <property type="entry name" value="Concanavalin A-like lectins/glucanases"/>
    <property type="match status" value="1"/>
</dbReference>
<organism evidence="3 4">
    <name type="scientific">Fistulifera solaris</name>
    <name type="common">Oleaginous diatom</name>
    <dbReference type="NCBI Taxonomy" id="1519565"/>
    <lineage>
        <taxon>Eukaryota</taxon>
        <taxon>Sar</taxon>
        <taxon>Stramenopiles</taxon>
        <taxon>Ochrophyta</taxon>
        <taxon>Bacillariophyta</taxon>
        <taxon>Bacillariophyceae</taxon>
        <taxon>Bacillariophycidae</taxon>
        <taxon>Naviculales</taxon>
        <taxon>Naviculaceae</taxon>
        <taxon>Fistulifera</taxon>
    </lineage>
</organism>
<evidence type="ECO:0000313" key="3">
    <source>
        <dbReference type="EMBL" id="GAX10233.1"/>
    </source>
</evidence>
<dbReference type="Gene3D" id="2.60.120.200">
    <property type="match status" value="1"/>
</dbReference>
<evidence type="ECO:0000256" key="1">
    <source>
        <dbReference type="SAM" id="MobiDB-lite"/>
    </source>
</evidence>
<keyword evidence="2" id="KW-1133">Transmembrane helix</keyword>
<proteinExistence type="predicted"/>
<feature type="region of interest" description="Disordered" evidence="1">
    <location>
        <begin position="613"/>
        <end position="649"/>
    </location>
</feature>
<dbReference type="InParanoid" id="A0A1Z5J8A7"/>
<accession>A0A1Z5J8A7</accession>
<evidence type="ECO:0000313" key="4">
    <source>
        <dbReference type="Proteomes" id="UP000198406"/>
    </source>
</evidence>
<dbReference type="OrthoDB" id="194956at2759"/>
<dbReference type="InterPro" id="IPR013320">
    <property type="entry name" value="ConA-like_dom_sf"/>
</dbReference>
<sequence length="649" mass="71911">MSTPKPFEQFTLTPCHPLRLAASTNSESLIGLLQPTDASSFACDESTGIQLNSHQIATLHSSKTLDALREHLLARQNEWSLSTWVTVQLPPGDEIPMLQPILTFGSGSVSRLLQSDAGCGGYYMMVAQFGAHLVFAFNDYSTHSCRMIRMGQYDLQHNVPVSLTVSTSGSMTNLFIQGKLVMENVPFAADLTRLPSNQSLQLFPRVDTADATSQPFQGSIMQVSLFDESLTSKQVQGIFEEGIGDAAVVPLYLEVHPSDAVMIEQDAPISEPTLIWVGGTNTSTATLPLFINIQSVPTKGELYSGGAKLLADVNSLPIPVNTRGLWVEYRRPSETYFTKPSVNAYGESLDLPEESFQYRVVAQWEQQVLAASKPVTQTVEIQNVNHAPTWTNINEAIMTIADGIPSYNFSFPSLMDEADLDLNRVRVDISVQQGHISLQNESLHLADFNFCNMRSFSAWQCTKDGMNRKRISFVAVPSDISTIIAGLSYEGFVPGNEDTLVMDVYDGVGDQCLDGHEHDIWRNKWSQESSYKFSTVFRGCYHVQTKITIPSTNLSGGNRSGGSSWLSYMNLDFKNFGSADIVFWIVFLAVCYCLFNCMRDCCPNCLARGARIDPDNHGSQEQRRDSDQAIEDEIKQEDSLHQKSAEELV</sequence>
<keyword evidence="2" id="KW-0812">Transmembrane</keyword>
<reference evidence="3 4" key="1">
    <citation type="journal article" date="2015" name="Plant Cell">
        <title>Oil accumulation by the oleaginous diatom Fistulifera solaris as revealed by the genome and transcriptome.</title>
        <authorList>
            <person name="Tanaka T."/>
            <person name="Maeda Y."/>
            <person name="Veluchamy A."/>
            <person name="Tanaka M."/>
            <person name="Abida H."/>
            <person name="Marechal E."/>
            <person name="Bowler C."/>
            <person name="Muto M."/>
            <person name="Sunaga Y."/>
            <person name="Tanaka M."/>
            <person name="Yoshino T."/>
            <person name="Taniguchi T."/>
            <person name="Fukuda Y."/>
            <person name="Nemoto M."/>
            <person name="Matsumoto M."/>
            <person name="Wong P.S."/>
            <person name="Aburatani S."/>
            <person name="Fujibuchi W."/>
        </authorList>
    </citation>
    <scope>NUCLEOTIDE SEQUENCE [LARGE SCALE GENOMIC DNA]</scope>
    <source>
        <strain evidence="3 4">JPCC DA0580</strain>
    </source>
</reference>
<dbReference type="Proteomes" id="UP000198406">
    <property type="component" value="Unassembled WGS sequence"/>
</dbReference>
<name>A0A1Z5J8A7_FISSO</name>
<protein>
    <submittedName>
        <fullName evidence="3">Uncharacterized protein</fullName>
    </submittedName>
</protein>
<evidence type="ECO:0000256" key="2">
    <source>
        <dbReference type="SAM" id="Phobius"/>
    </source>
</evidence>